<keyword evidence="4" id="KW-0067">ATP-binding</keyword>
<dbReference type="InterPro" id="IPR027417">
    <property type="entry name" value="P-loop_NTPase"/>
</dbReference>
<name>A0A1G7AGM3_9BACL</name>
<gene>
    <name evidence="7" type="ORF">EJA12_13065</name>
    <name evidence="8" type="ORF">SAMN04488126_10412</name>
</gene>
<sequence>MAYMIPETIRSSATAGERLLFRTMKQVLPDDVIVYYVPEIHGRRPDFVLISPEFGMAVLEVKDYTRNTLFQLNKDEWTLLTSCGTHATVKNPALQAKEFMFHIKNVLEKDKALVHLEGKYQCGFSEKAFEKEGLPYYWLTETTESKRNYDRSAEVVTISTIDSSKGLDFRAVFIVHLDMLPFLLETDEEREASLLYIAMTRAQEYLCLTYSGESAYTRYFAGIADERKKKLLQDRLS</sequence>
<keyword evidence="1" id="KW-0547">Nucleotide-binding</keyword>
<evidence type="ECO:0000256" key="1">
    <source>
        <dbReference type="ARBA" id="ARBA00022741"/>
    </source>
</evidence>
<evidence type="ECO:0000259" key="6">
    <source>
        <dbReference type="Pfam" id="PF13361"/>
    </source>
</evidence>
<evidence type="ECO:0000259" key="5">
    <source>
        <dbReference type="Pfam" id="PF08378"/>
    </source>
</evidence>
<feature type="domain" description="NERD" evidence="5">
    <location>
        <begin position="14"/>
        <end position="110"/>
    </location>
</feature>
<dbReference type="Pfam" id="PF13361">
    <property type="entry name" value="UvrD_C"/>
    <property type="match status" value="1"/>
</dbReference>
<dbReference type="GO" id="GO:0000725">
    <property type="term" value="P:recombinational repair"/>
    <property type="evidence" value="ECO:0007669"/>
    <property type="project" value="TreeGrafter"/>
</dbReference>
<dbReference type="STRING" id="426756.SAMN04488126_10412"/>
<dbReference type="SUPFAM" id="SSF52540">
    <property type="entry name" value="P-loop containing nucleoside triphosphate hydrolases"/>
    <property type="match status" value="1"/>
</dbReference>
<dbReference type="OrthoDB" id="7066673at2"/>
<proteinExistence type="predicted"/>
<dbReference type="InterPro" id="IPR014017">
    <property type="entry name" value="DNA_helicase_UvrD-like_C"/>
</dbReference>
<dbReference type="Gene3D" id="3.40.50.300">
    <property type="entry name" value="P-loop containing nucleotide triphosphate hydrolases"/>
    <property type="match status" value="1"/>
</dbReference>
<dbReference type="AlphaFoldDB" id="A0A1G7AGM3"/>
<dbReference type="Pfam" id="PF08378">
    <property type="entry name" value="NERD"/>
    <property type="match status" value="1"/>
</dbReference>
<dbReference type="EMBL" id="FNAR01000004">
    <property type="protein sequence ID" value="SDE14084.1"/>
    <property type="molecule type" value="Genomic_DNA"/>
</dbReference>
<evidence type="ECO:0000256" key="4">
    <source>
        <dbReference type="ARBA" id="ARBA00022840"/>
    </source>
</evidence>
<reference evidence="7 10" key="2">
    <citation type="submission" date="2018-12" db="EMBL/GenBank/DDBJ databases">
        <title>Comparitive functional genomics of dry heat resistant strains isolated from the viking spacecraft.</title>
        <authorList>
            <person name="Seuylemezian A."/>
            <person name="Vaishampayan P."/>
        </authorList>
    </citation>
    <scope>NUCLEOTIDE SEQUENCE [LARGE SCALE GENOMIC DNA]</scope>
    <source>
        <strain evidence="7 10">M6-11</strain>
    </source>
</reference>
<dbReference type="InterPro" id="IPR011528">
    <property type="entry name" value="NERD"/>
</dbReference>
<keyword evidence="2" id="KW-0378">Hydrolase</keyword>
<keyword evidence="3" id="KW-0347">Helicase</keyword>
<dbReference type="GO" id="GO:0003677">
    <property type="term" value="F:DNA binding"/>
    <property type="evidence" value="ECO:0007669"/>
    <property type="project" value="InterPro"/>
</dbReference>
<dbReference type="PANTHER" id="PTHR11070:SF2">
    <property type="entry name" value="ATP-DEPENDENT DNA HELICASE SRS2"/>
    <property type="match status" value="1"/>
</dbReference>
<keyword evidence="10" id="KW-1185">Reference proteome</keyword>
<protein>
    <submittedName>
        <fullName evidence="8">Nuclease-related domain-containing protein</fullName>
    </submittedName>
</protein>
<feature type="domain" description="UvrD-like helicase C-terminal" evidence="6">
    <location>
        <begin position="148"/>
        <end position="211"/>
    </location>
</feature>
<evidence type="ECO:0000313" key="9">
    <source>
        <dbReference type="Proteomes" id="UP000198823"/>
    </source>
</evidence>
<dbReference type="EMBL" id="RWGW01000023">
    <property type="protein sequence ID" value="RSK24806.1"/>
    <property type="molecule type" value="Genomic_DNA"/>
</dbReference>
<accession>A0A1G7AGM3</accession>
<dbReference type="InterPro" id="IPR000212">
    <property type="entry name" value="DNA_helicase_UvrD/REP"/>
</dbReference>
<evidence type="ECO:0000313" key="10">
    <source>
        <dbReference type="Proteomes" id="UP000272481"/>
    </source>
</evidence>
<evidence type="ECO:0000256" key="3">
    <source>
        <dbReference type="ARBA" id="ARBA00022806"/>
    </source>
</evidence>
<evidence type="ECO:0000256" key="2">
    <source>
        <dbReference type="ARBA" id="ARBA00022801"/>
    </source>
</evidence>
<dbReference type="GO" id="GO:0043138">
    <property type="term" value="F:3'-5' DNA helicase activity"/>
    <property type="evidence" value="ECO:0007669"/>
    <property type="project" value="TreeGrafter"/>
</dbReference>
<evidence type="ECO:0000313" key="7">
    <source>
        <dbReference type="EMBL" id="RSK24806.1"/>
    </source>
</evidence>
<dbReference type="Proteomes" id="UP000272481">
    <property type="component" value="Unassembled WGS sequence"/>
</dbReference>
<dbReference type="GO" id="GO:0016787">
    <property type="term" value="F:hydrolase activity"/>
    <property type="evidence" value="ECO:0007669"/>
    <property type="project" value="UniProtKB-KW"/>
</dbReference>
<dbReference type="Proteomes" id="UP000198823">
    <property type="component" value="Unassembled WGS sequence"/>
</dbReference>
<reference evidence="8 9" key="1">
    <citation type="submission" date="2016-10" db="EMBL/GenBank/DDBJ databases">
        <authorList>
            <person name="de Groot N.N."/>
        </authorList>
    </citation>
    <scope>NUCLEOTIDE SEQUENCE [LARGE SCALE GENOMIC DNA]</scope>
    <source>
        <strain evidence="8 9">CGMCC 1.6762</strain>
    </source>
</reference>
<dbReference type="PANTHER" id="PTHR11070">
    <property type="entry name" value="UVRD / RECB / PCRA DNA HELICASE FAMILY MEMBER"/>
    <property type="match status" value="1"/>
</dbReference>
<dbReference type="GO" id="GO:0005524">
    <property type="term" value="F:ATP binding"/>
    <property type="evidence" value="ECO:0007669"/>
    <property type="project" value="UniProtKB-KW"/>
</dbReference>
<evidence type="ECO:0000313" key="8">
    <source>
        <dbReference type="EMBL" id="SDE14084.1"/>
    </source>
</evidence>
<organism evidence="8 9">
    <name type="scientific">Bhargavaea beijingensis</name>
    <dbReference type="NCBI Taxonomy" id="426756"/>
    <lineage>
        <taxon>Bacteria</taxon>
        <taxon>Bacillati</taxon>
        <taxon>Bacillota</taxon>
        <taxon>Bacilli</taxon>
        <taxon>Bacillales</taxon>
        <taxon>Caryophanaceae</taxon>
        <taxon>Bhargavaea</taxon>
    </lineage>
</organism>